<comment type="caution">
    <text evidence="2">The sequence shown here is derived from an EMBL/GenBank/DDBJ whole genome shotgun (WGS) entry which is preliminary data.</text>
</comment>
<gene>
    <name evidence="2" type="ORF">FH972_026485</name>
</gene>
<dbReference type="PANTHER" id="PTHR35391:SF7">
    <property type="entry name" value="C2H2-TYPE DOMAIN-CONTAINING PROTEIN"/>
    <property type="match status" value="1"/>
</dbReference>
<dbReference type="Proteomes" id="UP000327013">
    <property type="component" value="Unassembled WGS sequence"/>
</dbReference>
<reference evidence="2 3" key="1">
    <citation type="submission" date="2019-06" db="EMBL/GenBank/DDBJ databases">
        <title>A chromosomal-level reference genome of Carpinus fangiana (Coryloideae, Betulaceae).</title>
        <authorList>
            <person name="Yang X."/>
            <person name="Wang Z."/>
            <person name="Zhang L."/>
            <person name="Hao G."/>
            <person name="Liu J."/>
            <person name="Yang Y."/>
        </authorList>
    </citation>
    <scope>NUCLEOTIDE SEQUENCE [LARGE SCALE GENOMIC DNA]</scope>
    <source>
        <strain evidence="2">Cfa_2016G</strain>
        <tissue evidence="2">Leaf</tissue>
    </source>
</reference>
<proteinExistence type="predicted"/>
<evidence type="ECO:0008006" key="4">
    <source>
        <dbReference type="Google" id="ProtNLM"/>
    </source>
</evidence>
<dbReference type="AlphaFoldDB" id="A0A5N6L479"/>
<feature type="region of interest" description="Disordered" evidence="1">
    <location>
        <begin position="434"/>
        <end position="468"/>
    </location>
</feature>
<dbReference type="OrthoDB" id="20872at2759"/>
<feature type="compositionally biased region" description="Basic and acidic residues" evidence="1">
    <location>
        <begin position="449"/>
        <end position="461"/>
    </location>
</feature>
<dbReference type="PANTHER" id="PTHR35391">
    <property type="entry name" value="C2H2-TYPE DOMAIN-CONTAINING PROTEIN-RELATED"/>
    <property type="match status" value="1"/>
</dbReference>
<evidence type="ECO:0000256" key="1">
    <source>
        <dbReference type="SAM" id="MobiDB-lite"/>
    </source>
</evidence>
<accession>A0A5N6L479</accession>
<keyword evidence="3" id="KW-1185">Reference proteome</keyword>
<evidence type="ECO:0000313" key="3">
    <source>
        <dbReference type="Proteomes" id="UP000327013"/>
    </source>
</evidence>
<evidence type="ECO:0000313" key="2">
    <source>
        <dbReference type="EMBL" id="KAB8737526.1"/>
    </source>
</evidence>
<protein>
    <recommendedName>
        <fullName evidence="4">C2H2-type domain-containing protein</fullName>
    </recommendedName>
</protein>
<organism evidence="2 3">
    <name type="scientific">Carpinus fangiana</name>
    <dbReference type="NCBI Taxonomy" id="176857"/>
    <lineage>
        <taxon>Eukaryota</taxon>
        <taxon>Viridiplantae</taxon>
        <taxon>Streptophyta</taxon>
        <taxon>Embryophyta</taxon>
        <taxon>Tracheophyta</taxon>
        <taxon>Spermatophyta</taxon>
        <taxon>Magnoliopsida</taxon>
        <taxon>eudicotyledons</taxon>
        <taxon>Gunneridae</taxon>
        <taxon>Pentapetalae</taxon>
        <taxon>rosids</taxon>
        <taxon>fabids</taxon>
        <taxon>Fagales</taxon>
        <taxon>Betulaceae</taxon>
        <taxon>Carpinus</taxon>
    </lineage>
</organism>
<dbReference type="EMBL" id="VIBQ01000096">
    <property type="protein sequence ID" value="KAB8737526.1"/>
    <property type="molecule type" value="Genomic_DNA"/>
</dbReference>
<sequence>MDQQASSGDDVQLEPTSRLRQTILPLVRLESAVWKTCLPLLRHKRVSLIRKLADGVGCFDIWIDFLTEADKQATDESSEDTENLILKLVYRIGRILCESIPEKYQQNFPAADNLRDFLDDKIENMLFDDDDDAEDNDSLASFASEESEGETELDKSTEDLVASLLINVDCLHQLVDVLEAGFLRGIGDKEPTRDAVNMAFRPHEPAAAFIRLILDRFPRADLNLARKLGEANWQRMGRLQLTPSPDGHTISEVANTLGIEEESLFKPNATFHDSGIGSSTYQVKAEDAVSLASTASINATSARVPPQPEEAKTGQRFKCQICGRILEGMTTRPQWKSVSTHRLLLRHLRLTCFRFHVFADLQAYVCCRMHCNEGLITFESRQDWMLHDLMSHGERKQANEDCLLCQQKSKSQEEYQRHMARHLEKIALIALPRPEDPEVVESESSNTKPHAEDEKVEEDLKSGSIRSQNDATRSMTFWNRSVENIVRLIPTISLFKKNNNPLETAEANQNESTSQKPIEELGYVIGSYSSHHAIHGGYSGEPWYCGFCLDGPHTGILTLYCPNCGAYHG</sequence>
<name>A0A5N6L479_9ROSI</name>